<reference evidence="2 3" key="1">
    <citation type="journal article" date="2024" name="Science">
        <title>Giant polyketide synthase enzymes in the biosynthesis of giant marine polyether toxins.</title>
        <authorList>
            <person name="Fallon T.R."/>
            <person name="Shende V.V."/>
            <person name="Wierzbicki I.H."/>
            <person name="Pendleton A.L."/>
            <person name="Watervoot N.F."/>
            <person name="Auber R.P."/>
            <person name="Gonzalez D.J."/>
            <person name="Wisecaver J.H."/>
            <person name="Moore B.S."/>
        </authorList>
    </citation>
    <scope>NUCLEOTIDE SEQUENCE [LARGE SCALE GENOMIC DNA]</scope>
    <source>
        <strain evidence="2 3">12B1</strain>
    </source>
</reference>
<evidence type="ECO:0000256" key="1">
    <source>
        <dbReference type="SAM" id="MobiDB-lite"/>
    </source>
</evidence>
<feature type="compositionally biased region" description="Low complexity" evidence="1">
    <location>
        <begin position="66"/>
        <end position="84"/>
    </location>
</feature>
<accession>A0AB34JMT7</accession>
<comment type="caution">
    <text evidence="2">The sequence shown here is derived from an EMBL/GenBank/DDBJ whole genome shotgun (WGS) entry which is preliminary data.</text>
</comment>
<feature type="compositionally biased region" description="Low complexity" evidence="1">
    <location>
        <begin position="200"/>
        <end position="222"/>
    </location>
</feature>
<sequence length="604" mass="63970">MDAFRELVRLAEAGAFSRARPQADRVDGVSQGLPASCSSTAPSLAPLQCDAIGPRAGGPDGPQPAPDDSATPLPLDPTGPGSSPLSPPPSLRLTPLDSLQALIATATAPAASRATPLLAPTGVSSLDDLLASAPPLRVQLLKEGSPTRTVAPTSTPPPPHDEPPAFVPYHQFKVARQAALCAPSCRSSPPTDDDSESSDSDAPAEATQTPLPALALPPLSSAPLDRDSAARLQAARAFVATGLIPSAAMRVVFSEDPEAPGDQCLTNDYIEHLTAWSAGWLMQARSTVLDLSEFLYRRRSPSSDQASLDDLRAAVRAPLTARDFEAFLRTKDANGPSCRAATEGRVRWLAAKGGFNWFSVFTVAAAAKRKLARSSSHRGKKTAPPLDLDELAHIALAVADPQLPSLARSVAAAIHYTINACHRYVTAQRCGALSSPAGSLFISGTVAADFKKAGKKIFDKPSLGLRTSVLGDDLFPWIVDSLSGVADQGFLLRDFNSRKADPFEPGAAWLDAPMSAARLARCLGHLLCTPVRYPDGELRRPRESTERLARLSCHSLRHFLPHTARTRATTSGSVRRACSALPVTWEDSPCLLFYAEARAEIPAL</sequence>
<feature type="region of interest" description="Disordered" evidence="1">
    <location>
        <begin position="14"/>
        <end position="93"/>
    </location>
</feature>
<name>A0AB34JMT7_PRYPA</name>
<dbReference type="EMBL" id="JBGBPQ010000006">
    <property type="protein sequence ID" value="KAL1522507.1"/>
    <property type="molecule type" value="Genomic_DNA"/>
</dbReference>
<evidence type="ECO:0000313" key="2">
    <source>
        <dbReference type="EMBL" id="KAL1522507.1"/>
    </source>
</evidence>
<evidence type="ECO:0000313" key="3">
    <source>
        <dbReference type="Proteomes" id="UP001515480"/>
    </source>
</evidence>
<gene>
    <name evidence="2" type="ORF">AB1Y20_017494</name>
</gene>
<dbReference type="Proteomes" id="UP001515480">
    <property type="component" value="Unassembled WGS sequence"/>
</dbReference>
<proteinExistence type="predicted"/>
<keyword evidence="3" id="KW-1185">Reference proteome</keyword>
<dbReference type="AlphaFoldDB" id="A0AB34JMT7"/>
<organism evidence="2 3">
    <name type="scientific">Prymnesium parvum</name>
    <name type="common">Toxic golden alga</name>
    <dbReference type="NCBI Taxonomy" id="97485"/>
    <lineage>
        <taxon>Eukaryota</taxon>
        <taxon>Haptista</taxon>
        <taxon>Haptophyta</taxon>
        <taxon>Prymnesiophyceae</taxon>
        <taxon>Prymnesiales</taxon>
        <taxon>Prymnesiaceae</taxon>
        <taxon>Prymnesium</taxon>
    </lineage>
</organism>
<feature type="region of interest" description="Disordered" evidence="1">
    <location>
        <begin position="181"/>
        <end position="222"/>
    </location>
</feature>
<protein>
    <submittedName>
        <fullName evidence="2">Uncharacterized protein</fullName>
    </submittedName>
</protein>
<feature type="region of interest" description="Disordered" evidence="1">
    <location>
        <begin position="141"/>
        <end position="166"/>
    </location>
</feature>